<protein>
    <submittedName>
        <fullName evidence="1">Uncharacterized protein</fullName>
    </submittedName>
</protein>
<name>A0A2T7PBW2_POMCA</name>
<evidence type="ECO:0000313" key="2">
    <source>
        <dbReference type="Proteomes" id="UP000245119"/>
    </source>
</evidence>
<keyword evidence="2" id="KW-1185">Reference proteome</keyword>
<organism evidence="1 2">
    <name type="scientific">Pomacea canaliculata</name>
    <name type="common">Golden apple snail</name>
    <dbReference type="NCBI Taxonomy" id="400727"/>
    <lineage>
        <taxon>Eukaryota</taxon>
        <taxon>Metazoa</taxon>
        <taxon>Spiralia</taxon>
        <taxon>Lophotrochozoa</taxon>
        <taxon>Mollusca</taxon>
        <taxon>Gastropoda</taxon>
        <taxon>Caenogastropoda</taxon>
        <taxon>Architaenioglossa</taxon>
        <taxon>Ampullarioidea</taxon>
        <taxon>Ampullariidae</taxon>
        <taxon>Pomacea</taxon>
    </lineage>
</organism>
<sequence>MLEAGIGQKLIYGTNELLPFGSQCQMASGLFQGCPPAKKSSAIRSCNEILRNARLVTCLGPHLMEAFNTCLDQVCQGNLCSYTFPELKCGDLPDDLVHERKLYCP</sequence>
<reference evidence="1 2" key="1">
    <citation type="submission" date="2018-04" db="EMBL/GenBank/DDBJ databases">
        <title>The genome of golden apple snail Pomacea canaliculata provides insight into stress tolerance and invasive adaptation.</title>
        <authorList>
            <person name="Liu C."/>
            <person name="Liu B."/>
            <person name="Ren Y."/>
            <person name="Zhang Y."/>
            <person name="Wang H."/>
            <person name="Li S."/>
            <person name="Jiang F."/>
            <person name="Yin L."/>
            <person name="Zhang G."/>
            <person name="Qian W."/>
            <person name="Fan W."/>
        </authorList>
    </citation>
    <scope>NUCLEOTIDE SEQUENCE [LARGE SCALE GENOMIC DNA]</scope>
    <source>
        <strain evidence="1">SZHN2017</strain>
        <tissue evidence="1">Muscle</tissue>
    </source>
</reference>
<gene>
    <name evidence="1" type="ORF">C0Q70_10174</name>
</gene>
<evidence type="ECO:0000313" key="1">
    <source>
        <dbReference type="EMBL" id="PVD30899.1"/>
    </source>
</evidence>
<proteinExistence type="predicted"/>
<dbReference type="AlphaFoldDB" id="A0A2T7PBW2"/>
<dbReference type="EMBL" id="PZQS01000005">
    <property type="protein sequence ID" value="PVD30899.1"/>
    <property type="molecule type" value="Genomic_DNA"/>
</dbReference>
<accession>A0A2T7PBW2</accession>
<comment type="caution">
    <text evidence="1">The sequence shown here is derived from an EMBL/GenBank/DDBJ whole genome shotgun (WGS) entry which is preliminary data.</text>
</comment>
<dbReference type="Proteomes" id="UP000245119">
    <property type="component" value="Linkage Group LG5"/>
</dbReference>